<accession>A0A846MYR0</accession>
<evidence type="ECO:0000313" key="14">
    <source>
        <dbReference type="EMBL" id="NIK88443.1"/>
    </source>
</evidence>
<evidence type="ECO:0000256" key="10">
    <source>
        <dbReference type="SAM" id="SignalP"/>
    </source>
</evidence>
<keyword evidence="6 9" id="KW-0624">Polysaccharide degradation</keyword>
<dbReference type="SUPFAM" id="SSF51445">
    <property type="entry name" value="(Trans)glycosidases"/>
    <property type="match status" value="1"/>
</dbReference>
<dbReference type="Pfam" id="PF07488">
    <property type="entry name" value="Glyco_hydro_67M"/>
    <property type="match status" value="1"/>
</dbReference>
<feature type="domain" description="Alpha glucuronidase N-terminal" evidence="11">
    <location>
        <begin position="26"/>
        <end position="144"/>
    </location>
</feature>
<reference evidence="14 15" key="1">
    <citation type="submission" date="2020-03" db="EMBL/GenBank/DDBJ databases">
        <title>Genomic Encyclopedia of Type Strains, Phase IV (KMG-IV): sequencing the most valuable type-strain genomes for metagenomic binning, comparative biology and taxonomic classification.</title>
        <authorList>
            <person name="Goeker M."/>
        </authorList>
    </citation>
    <scope>NUCLEOTIDE SEQUENCE [LARGE SCALE GENOMIC DNA]</scope>
    <source>
        <strain evidence="14 15">DSM 19867</strain>
    </source>
</reference>
<evidence type="ECO:0000259" key="11">
    <source>
        <dbReference type="Pfam" id="PF03648"/>
    </source>
</evidence>
<dbReference type="EC" id="3.2.1.131" evidence="9"/>
<dbReference type="InterPro" id="IPR037054">
    <property type="entry name" value="A-glucoronidase_C_sf"/>
</dbReference>
<dbReference type="GO" id="GO:0046559">
    <property type="term" value="F:alpha-glucuronidase activity"/>
    <property type="evidence" value="ECO:0007669"/>
    <property type="project" value="InterPro"/>
</dbReference>
<dbReference type="GO" id="GO:0033939">
    <property type="term" value="F:xylan alpha-1,2-glucuronosidase activity"/>
    <property type="evidence" value="ECO:0007669"/>
    <property type="project" value="UniProtKB-EC"/>
</dbReference>
<dbReference type="Pfam" id="PF07477">
    <property type="entry name" value="Glyco_hydro_67C"/>
    <property type="match status" value="1"/>
</dbReference>
<keyword evidence="10" id="KW-0732">Signal</keyword>
<name>A0A846MYR0_9PROT</name>
<feature type="active site" description="Proton acceptor" evidence="8">
    <location>
        <position position="407"/>
    </location>
</feature>
<dbReference type="EMBL" id="JAASRM010000001">
    <property type="protein sequence ID" value="NIK88443.1"/>
    <property type="molecule type" value="Genomic_DNA"/>
</dbReference>
<evidence type="ECO:0000313" key="15">
    <source>
        <dbReference type="Proteomes" id="UP000570514"/>
    </source>
</evidence>
<dbReference type="InterPro" id="IPR029018">
    <property type="entry name" value="Hex-like_dom2"/>
</dbReference>
<sequence length="730" mass="79982">MKFLPLLALAALGLTAAARADDGYDLWLRYHPLEKPLAARYAPAATEVVSAAHSATADVTRAELVKGLSGLLAKKVAVGESVHQAGAVLFGTPENSATIKNLNLPLGQLGPEGYLIRSAVVGGKKLTVIAGNSDVGVLYGAYRFLKLIQTHEAIDKLDIASAPKVKLRLLNHWDNLDATIERGYAGSSIFKWWELPEHVSPRMVDYARANASIGINGTVLINVNASSLVLTQEYLQKAAALADTFRPYGIKVYLVARFSAPIEIGGLKTADPLDPQVREWWKHKADEIYHYIPDFGGFLIKANSEGQPGPGDYGRTHAEGANMFAEALAPHGGVVMWRAFVYSHEVPDDRIKQAYNEFKPLDGKFLPNVILQVKNGPLDFQPREPFSALFGATPATNTGLEVQITKEYLGFNTHLVYLGTMWQELLGSDTFAKGPGSTVAKVIDGSMFGYKQTMMAGVSNIGSDRNWSGSIFDQANWYAFGRLAWDPEAKADVIASDWVKQTFTSNPAFLKPVTALMMGSRETAVDYMTPLGLAHQMGTSGHYGPGPWVDSAGRADWNPVYYNRADKSGIGFERGPSGSNAVAQYFPPLSTIWAKPETTPENLLLWFHHVPWNYAMKSGRPLWDELVGRYDQGVANVDAMAAEWLNLKPYVDDERFALTADYLTIQKRDARLWRDASIAYFQSVSGLPLPAGVKKPPHSLGFYEQLEWPYAPGQGAPGRKIKPPPVEVAQ</sequence>
<evidence type="ECO:0000256" key="3">
    <source>
        <dbReference type="ARBA" id="ARBA00022801"/>
    </source>
</evidence>
<dbReference type="RefSeq" id="WP_167082619.1">
    <property type="nucleotide sequence ID" value="NZ_BAAADC010000001.1"/>
</dbReference>
<dbReference type="InterPro" id="IPR011395">
    <property type="entry name" value="Glyco_hydro_67_aGlcAse"/>
</dbReference>
<proteinExistence type="inferred from homology"/>
<dbReference type="Proteomes" id="UP000570514">
    <property type="component" value="Unassembled WGS sequence"/>
</dbReference>
<dbReference type="InterPro" id="IPR011100">
    <property type="entry name" value="Glyco_hydro_67_cat"/>
</dbReference>
<dbReference type="PANTHER" id="PTHR39207">
    <property type="entry name" value="ALPHA-GLUCURONIDASE A"/>
    <property type="match status" value="1"/>
</dbReference>
<dbReference type="InterPro" id="IPR011099">
    <property type="entry name" value="Glyco_hydro_67_C"/>
</dbReference>
<feature type="domain" description="Glycosyl hydrolase family 67 catalytic" evidence="13">
    <location>
        <begin position="148"/>
        <end position="467"/>
    </location>
</feature>
<comment type="catalytic activity">
    <reaction evidence="9">
        <text>Hydrolysis of (1-&gt;2)-alpha-D-(4-O-methyl)glucuronosyl links in the main chain of hardwood xylans.</text>
        <dbReference type="EC" id="3.2.1.131"/>
    </reaction>
</comment>
<dbReference type="GO" id="GO:0005576">
    <property type="term" value="C:extracellular region"/>
    <property type="evidence" value="ECO:0007669"/>
    <property type="project" value="InterPro"/>
</dbReference>
<dbReference type="PANTHER" id="PTHR39207:SF1">
    <property type="entry name" value="ALPHA-GLUCURONIDASE A"/>
    <property type="match status" value="1"/>
</dbReference>
<dbReference type="Gene3D" id="3.20.20.80">
    <property type="entry name" value="Glycosidases"/>
    <property type="match status" value="1"/>
</dbReference>
<comment type="caution">
    <text evidence="14">The sequence shown here is derived from an EMBL/GenBank/DDBJ whole genome shotgun (WGS) entry which is preliminary data.</text>
</comment>
<dbReference type="Gene3D" id="3.90.1330.10">
    <property type="entry name" value="Alpha-glucuronidase, C-terminal domain"/>
    <property type="match status" value="1"/>
</dbReference>
<dbReference type="Pfam" id="PF03648">
    <property type="entry name" value="Glyco_hydro_67N"/>
    <property type="match status" value="1"/>
</dbReference>
<evidence type="ECO:0000256" key="2">
    <source>
        <dbReference type="ARBA" id="ARBA00022651"/>
    </source>
</evidence>
<keyword evidence="2 7" id="KW-0858">Xylan degradation</keyword>
<feature type="chain" id="PRO_5032922489" description="Xylan alpha-1,2-glucuronidase" evidence="10">
    <location>
        <begin position="21"/>
        <end position="730"/>
    </location>
</feature>
<evidence type="ECO:0000256" key="5">
    <source>
        <dbReference type="ARBA" id="ARBA00023295"/>
    </source>
</evidence>
<evidence type="ECO:0000256" key="9">
    <source>
        <dbReference type="RuleBase" id="RU361198"/>
    </source>
</evidence>
<organism evidence="14 15">
    <name type="scientific">Rhizomicrobium palustre</name>
    <dbReference type="NCBI Taxonomy" id="189966"/>
    <lineage>
        <taxon>Bacteria</taxon>
        <taxon>Pseudomonadati</taxon>
        <taxon>Pseudomonadota</taxon>
        <taxon>Alphaproteobacteria</taxon>
        <taxon>Micropepsales</taxon>
        <taxon>Micropepsaceae</taxon>
        <taxon>Rhizomicrobium</taxon>
    </lineage>
</organism>
<feature type="signal peptide" evidence="10">
    <location>
        <begin position="1"/>
        <end position="20"/>
    </location>
</feature>
<protein>
    <recommendedName>
        <fullName evidence="9">Xylan alpha-1,2-glucuronidase</fullName>
        <ecNumber evidence="9">3.2.1.131</ecNumber>
    </recommendedName>
</protein>
<evidence type="ECO:0000259" key="13">
    <source>
        <dbReference type="Pfam" id="PF07488"/>
    </source>
</evidence>
<keyword evidence="15" id="KW-1185">Reference proteome</keyword>
<evidence type="ECO:0000256" key="6">
    <source>
        <dbReference type="ARBA" id="ARBA00023326"/>
    </source>
</evidence>
<dbReference type="InterPro" id="IPR005154">
    <property type="entry name" value="Glyco_hydro_67_aGlcAse_N"/>
</dbReference>
<keyword evidence="5 7" id="KW-0326">Glycosidase</keyword>
<feature type="active site" description="Proton acceptor" evidence="8">
    <location>
        <position position="379"/>
    </location>
</feature>
<keyword evidence="3 7" id="KW-0378">Hydrolase</keyword>
<dbReference type="PIRSF" id="PIRSF029900">
    <property type="entry name" value="Alpha-glucuronds"/>
    <property type="match status" value="1"/>
</dbReference>
<evidence type="ECO:0000259" key="12">
    <source>
        <dbReference type="Pfam" id="PF07477"/>
    </source>
</evidence>
<comment type="subunit">
    <text evidence="9">Homodimer.</text>
</comment>
<feature type="active site" description="Proton donor" evidence="8">
    <location>
        <position position="305"/>
    </location>
</feature>
<keyword evidence="4 9" id="KW-0119">Carbohydrate metabolism</keyword>
<dbReference type="Gene3D" id="3.30.379.10">
    <property type="entry name" value="Chitobiase/beta-hexosaminidase domain 2-like"/>
    <property type="match status" value="1"/>
</dbReference>
<dbReference type="SUPFAM" id="SSF55545">
    <property type="entry name" value="beta-N-acetylhexosaminidase-like domain"/>
    <property type="match status" value="1"/>
</dbReference>
<comment type="similarity">
    <text evidence="1 7 9">Belongs to the glycosyl hydrolase 67 family.</text>
</comment>
<dbReference type="AlphaFoldDB" id="A0A846MYR0"/>
<dbReference type="GO" id="GO:0045493">
    <property type="term" value="P:xylan catabolic process"/>
    <property type="evidence" value="ECO:0007669"/>
    <property type="project" value="UniProtKB-KW"/>
</dbReference>
<evidence type="ECO:0000256" key="4">
    <source>
        <dbReference type="ARBA" id="ARBA00023277"/>
    </source>
</evidence>
<feature type="domain" description="Glycosyl hydrolase family 67 C-terminal" evidence="12">
    <location>
        <begin position="469"/>
        <end position="693"/>
    </location>
</feature>
<gene>
    <name evidence="14" type="ORF">FHS83_001761</name>
</gene>
<evidence type="ECO:0000256" key="8">
    <source>
        <dbReference type="PIRSR" id="PIRSR029900-1"/>
    </source>
</evidence>
<dbReference type="InterPro" id="IPR017853">
    <property type="entry name" value="GH"/>
</dbReference>
<evidence type="ECO:0000256" key="7">
    <source>
        <dbReference type="PIRNR" id="PIRNR029900"/>
    </source>
</evidence>
<evidence type="ECO:0000256" key="1">
    <source>
        <dbReference type="ARBA" id="ARBA00008833"/>
    </source>
</evidence>